<feature type="region of interest" description="Disordered" evidence="1">
    <location>
        <begin position="1"/>
        <end position="69"/>
    </location>
</feature>
<feature type="compositionally biased region" description="Basic residues" evidence="1">
    <location>
        <begin position="1"/>
        <end position="10"/>
    </location>
</feature>
<name>A0AAU7E185_9MICO</name>
<accession>A0AAU7E185</accession>
<protein>
    <submittedName>
        <fullName evidence="2">Uncharacterized protein</fullName>
    </submittedName>
</protein>
<evidence type="ECO:0000256" key="1">
    <source>
        <dbReference type="SAM" id="MobiDB-lite"/>
    </source>
</evidence>
<dbReference type="AlphaFoldDB" id="A0AAU7E185"/>
<evidence type="ECO:0000313" key="2">
    <source>
        <dbReference type="EMBL" id="XBH22906.1"/>
    </source>
</evidence>
<gene>
    <name evidence="2" type="ORF">V5R04_06745</name>
</gene>
<proteinExistence type="predicted"/>
<organism evidence="2">
    <name type="scientific">Jonesiaceae bacterium BS-20</name>
    <dbReference type="NCBI Taxonomy" id="3120821"/>
    <lineage>
        <taxon>Bacteria</taxon>
        <taxon>Bacillati</taxon>
        <taxon>Actinomycetota</taxon>
        <taxon>Actinomycetes</taxon>
        <taxon>Micrococcales</taxon>
        <taxon>Jonesiaceae</taxon>
    </lineage>
</organism>
<dbReference type="EMBL" id="CP146203">
    <property type="protein sequence ID" value="XBH22906.1"/>
    <property type="molecule type" value="Genomic_DNA"/>
</dbReference>
<reference evidence="2" key="1">
    <citation type="submission" date="2024-02" db="EMBL/GenBank/DDBJ databases">
        <title>Tomenella chthoni gen. nov. sp. nov., a member of the family Jonesiaceae isolated from bat guano.</title>
        <authorList>
            <person name="Miller S.L."/>
            <person name="King J."/>
            <person name="Sankaranarayanan K."/>
            <person name="Lawson P.A."/>
        </authorList>
    </citation>
    <scope>NUCLEOTIDE SEQUENCE</scope>
    <source>
        <strain evidence="2">BS-20</strain>
    </source>
</reference>
<sequence>MTNVKSRKRTPAGVSSGGEFAIEPKQDPNIDLASWQKQVASPKSVPELDQAMSDALDAWDDDRTQEASDTLDRASLEAFSGTIRDTYPDATHVDIDWSDQGDFLAPGAVRSHDGTVIGYAQDVETPGGNNPDSILSNIAGFDARSVLMGEAADGRPTAPRAAPLIEIDQWLQAHKA</sequence>